<keyword evidence="1" id="KW-0732">Signal</keyword>
<evidence type="ECO:0000313" key="3">
    <source>
        <dbReference type="Proteomes" id="UP000008237"/>
    </source>
</evidence>
<keyword evidence="3" id="KW-1185">Reference proteome</keyword>
<name>E2B8D8_HARSA</name>
<feature type="chain" id="PRO_5003157895" description="PPAF-2-like Clip domain-containing protein" evidence="1">
    <location>
        <begin position="24"/>
        <end position="66"/>
    </location>
</feature>
<gene>
    <name evidence="2" type="ORF">EAI_16794</name>
</gene>
<dbReference type="EMBL" id="GL446312">
    <property type="protein sequence ID" value="EFN88037.1"/>
    <property type="molecule type" value="Genomic_DNA"/>
</dbReference>
<evidence type="ECO:0008006" key="4">
    <source>
        <dbReference type="Google" id="ProtNLM"/>
    </source>
</evidence>
<dbReference type="AlphaFoldDB" id="E2B8D8"/>
<feature type="signal peptide" evidence="1">
    <location>
        <begin position="1"/>
        <end position="23"/>
    </location>
</feature>
<organism evidence="3">
    <name type="scientific">Harpegnathos saltator</name>
    <name type="common">Jerdon's jumping ant</name>
    <dbReference type="NCBI Taxonomy" id="610380"/>
    <lineage>
        <taxon>Eukaryota</taxon>
        <taxon>Metazoa</taxon>
        <taxon>Ecdysozoa</taxon>
        <taxon>Arthropoda</taxon>
        <taxon>Hexapoda</taxon>
        <taxon>Insecta</taxon>
        <taxon>Pterygota</taxon>
        <taxon>Neoptera</taxon>
        <taxon>Endopterygota</taxon>
        <taxon>Hymenoptera</taxon>
        <taxon>Apocrita</taxon>
        <taxon>Aculeata</taxon>
        <taxon>Formicoidea</taxon>
        <taxon>Formicidae</taxon>
        <taxon>Ponerinae</taxon>
        <taxon>Ponerini</taxon>
        <taxon>Harpegnathos</taxon>
    </lineage>
</organism>
<proteinExistence type="predicted"/>
<evidence type="ECO:0000256" key="1">
    <source>
        <dbReference type="SAM" id="SignalP"/>
    </source>
</evidence>
<dbReference type="Proteomes" id="UP000008237">
    <property type="component" value="Unassembled WGS sequence"/>
</dbReference>
<reference evidence="2 3" key="1">
    <citation type="journal article" date="2010" name="Science">
        <title>Genomic comparison of the ants Camponotus floridanus and Harpegnathos saltator.</title>
        <authorList>
            <person name="Bonasio R."/>
            <person name="Zhang G."/>
            <person name="Ye C."/>
            <person name="Mutti N.S."/>
            <person name="Fang X."/>
            <person name="Qin N."/>
            <person name="Donahue G."/>
            <person name="Yang P."/>
            <person name="Li Q."/>
            <person name="Li C."/>
            <person name="Zhang P."/>
            <person name="Huang Z."/>
            <person name="Berger S.L."/>
            <person name="Reinberg D."/>
            <person name="Wang J."/>
            <person name="Liebig J."/>
        </authorList>
    </citation>
    <scope>NUCLEOTIDE SEQUENCE [LARGE SCALE GENOMIC DNA]</scope>
    <source>
        <strain evidence="2 3">R22 G/1</strain>
    </source>
</reference>
<protein>
    <recommendedName>
        <fullName evidence="4">PPAF-2-like Clip domain-containing protein</fullName>
    </recommendedName>
</protein>
<evidence type="ECO:0000313" key="2">
    <source>
        <dbReference type="EMBL" id="EFN88037.1"/>
    </source>
</evidence>
<accession>E2B8D8</accession>
<dbReference type="InParanoid" id="E2B8D8"/>
<sequence>MACKMSLIGLLAVLYILTYDVTAQNSTVSIAENFPIREKLCLSIQECTEVQINGIKTSNCSFMPGC</sequence>